<keyword evidence="3" id="KW-0271">Exosome</keyword>
<dbReference type="GO" id="GO:0071038">
    <property type="term" value="P:TRAMP-dependent tRNA surveillance pathway"/>
    <property type="evidence" value="ECO:0007669"/>
    <property type="project" value="EnsemblFungi"/>
</dbReference>
<dbReference type="InterPro" id="IPR039771">
    <property type="entry name" value="Csl4"/>
</dbReference>
<reference evidence="6 7" key="1">
    <citation type="journal article" date="2011" name="Proc. Natl. Acad. Sci. U.S.A.">
        <title>Evolutionary erosion of yeast sex chromosomes by mating-type switching accidents.</title>
        <authorList>
            <person name="Gordon J.L."/>
            <person name="Armisen D."/>
            <person name="Proux-Wera E."/>
            <person name="Oheigeartaigh S.S."/>
            <person name="Byrne K.P."/>
            <person name="Wolfe K.H."/>
        </authorList>
    </citation>
    <scope>NUCLEOTIDE SEQUENCE [LARGE SCALE GENOMIC DNA]</scope>
    <source>
        <strain evidence="7">ATCC 24235 / CBS 4417 / NBRC 1672 / NRRL Y-8282 / UCD 70-5</strain>
    </source>
</reference>
<dbReference type="KEGG" id="tpf:TPHA_0P01750"/>
<dbReference type="FunFam" id="2.40.50.140:FF:000312">
    <property type="entry name" value="Exosome complex component CSL4"/>
    <property type="match status" value="1"/>
</dbReference>
<keyword evidence="7" id="KW-1185">Reference proteome</keyword>
<evidence type="ECO:0000256" key="2">
    <source>
        <dbReference type="ARBA" id="ARBA00022490"/>
    </source>
</evidence>
<proteinExistence type="predicted"/>
<evidence type="ECO:0000259" key="5">
    <source>
        <dbReference type="Pfam" id="PF21551"/>
    </source>
</evidence>
<dbReference type="Gene3D" id="2.40.50.140">
    <property type="entry name" value="Nucleic acid-binding proteins"/>
    <property type="match status" value="1"/>
</dbReference>
<dbReference type="eggNOG" id="KOG3409">
    <property type="taxonomic scope" value="Eukaryota"/>
</dbReference>
<dbReference type="GO" id="GO:0000467">
    <property type="term" value="P:exonucleolytic trimming to generate mature 3'-end of 5.8S rRNA from tricistronic rRNA transcript (SSU-rRNA, 5.8S rRNA, LSU-rRNA)"/>
    <property type="evidence" value="ECO:0007669"/>
    <property type="project" value="EnsemblFungi"/>
</dbReference>
<feature type="domain" description="Exosome complex component CSL4 C-terminal" evidence="4">
    <location>
        <begin position="124"/>
        <end position="229"/>
    </location>
</feature>
<dbReference type="PANTHER" id="PTHR12686">
    <property type="entry name" value="3'-5' EXORIBONUCLEASE CSL4-RELATED"/>
    <property type="match status" value="1"/>
</dbReference>
<dbReference type="STRING" id="1071381.G8C2F4"/>
<comment type="subcellular location">
    <subcellularLocation>
        <location evidence="1">Nucleus</location>
        <location evidence="1">Nucleolus</location>
    </subcellularLocation>
</comment>
<dbReference type="InterPro" id="IPR012340">
    <property type="entry name" value="NA-bd_OB-fold"/>
</dbReference>
<dbReference type="PANTHER" id="PTHR12686:SF8">
    <property type="entry name" value="EXOSOME COMPLEX COMPONENT CSL4"/>
    <property type="match status" value="1"/>
</dbReference>
<dbReference type="GO" id="GO:0071035">
    <property type="term" value="P:nuclear polyadenylation-dependent rRNA catabolic process"/>
    <property type="evidence" value="ECO:0007669"/>
    <property type="project" value="EnsemblFungi"/>
</dbReference>
<dbReference type="RefSeq" id="XP_003688766.1">
    <property type="nucleotide sequence ID" value="XM_003688718.1"/>
</dbReference>
<dbReference type="GO" id="GO:0000177">
    <property type="term" value="C:cytoplasmic exosome (RNase complex)"/>
    <property type="evidence" value="ECO:0007669"/>
    <property type="project" value="EnsemblFungi"/>
</dbReference>
<dbReference type="EMBL" id="HE612871">
    <property type="protein sequence ID" value="CCE66332.1"/>
    <property type="molecule type" value="Genomic_DNA"/>
</dbReference>
<dbReference type="SUPFAM" id="SSF50249">
    <property type="entry name" value="Nucleic acid-binding proteins"/>
    <property type="match status" value="1"/>
</dbReference>
<accession>G8C2F4</accession>
<gene>
    <name evidence="6" type="primary">TPHA0P01750</name>
    <name evidence="6" type="ordered locus">TPHA_0P01750</name>
</gene>
<dbReference type="GO" id="GO:0003723">
    <property type="term" value="F:RNA binding"/>
    <property type="evidence" value="ECO:0007669"/>
    <property type="project" value="InterPro"/>
</dbReference>
<dbReference type="AlphaFoldDB" id="G8C2F4"/>
<evidence type="ECO:0000313" key="6">
    <source>
        <dbReference type="EMBL" id="CCE66332.1"/>
    </source>
</evidence>
<dbReference type="OrthoDB" id="440760at2759"/>
<dbReference type="Gene3D" id="2.40.50.880">
    <property type="match status" value="1"/>
</dbReference>
<dbReference type="Pfam" id="PF10447">
    <property type="entry name" value="EXOSC1"/>
    <property type="match status" value="1"/>
</dbReference>
<organism evidence="6 7">
    <name type="scientific">Tetrapisispora phaffii (strain ATCC 24235 / CBS 4417 / NBRC 1672 / NRRL Y-8282 / UCD 70-5)</name>
    <name type="common">Yeast</name>
    <name type="synonym">Fabospora phaffii</name>
    <dbReference type="NCBI Taxonomy" id="1071381"/>
    <lineage>
        <taxon>Eukaryota</taxon>
        <taxon>Fungi</taxon>
        <taxon>Dikarya</taxon>
        <taxon>Ascomycota</taxon>
        <taxon>Saccharomycotina</taxon>
        <taxon>Saccharomycetes</taxon>
        <taxon>Saccharomycetales</taxon>
        <taxon>Saccharomycetaceae</taxon>
        <taxon>Tetrapisispora</taxon>
    </lineage>
</organism>
<evidence type="ECO:0000256" key="1">
    <source>
        <dbReference type="ARBA" id="ARBA00004604"/>
    </source>
</evidence>
<dbReference type="OMA" id="LMYPIDW"/>
<dbReference type="GO" id="GO:0005730">
    <property type="term" value="C:nucleolus"/>
    <property type="evidence" value="ECO:0007669"/>
    <property type="project" value="UniProtKB-SubCell"/>
</dbReference>
<dbReference type="GO" id="GO:0006397">
    <property type="term" value="P:mRNA processing"/>
    <property type="evidence" value="ECO:0007669"/>
    <property type="project" value="EnsemblFungi"/>
</dbReference>
<sequence length="284" mass="30670">MSINFKFPESVIPGQLLCPAFDIKEENDKSIVYEYIAGPGTRLQKHNLNGTVVNIINSTLVGTVKIEEDFKMDSSNLDELNETAEDEKNHSNNGTREIKKIKVSVVHKRNNTSSEVDNELTNNLPKEGDIVLAKVTRITLQNVSLEILAVENSPVPIDSGVGSNGHGVVAAGAGSGSASYSVSQTSSDFGDPFRGTLRSQDVRATERDSVKIIECFKPGDIVRAQILSLGDGVNYYLTTAKDDLGVVFAKSGNGAGNQMYALDWETMVVPSTGATEKRKCAKPF</sequence>
<keyword evidence="2" id="KW-0963">Cytoplasm</keyword>
<protein>
    <submittedName>
        <fullName evidence="6">Uncharacterized protein</fullName>
    </submittedName>
</protein>
<dbReference type="Pfam" id="PF21551">
    <property type="entry name" value="CSL4_N"/>
    <property type="match status" value="1"/>
</dbReference>
<name>G8C2F4_TETPH</name>
<dbReference type="GeneID" id="11530885"/>
<dbReference type="GO" id="GO:0000176">
    <property type="term" value="C:nuclear exosome (RNase complex)"/>
    <property type="evidence" value="ECO:0007669"/>
    <property type="project" value="EnsemblFungi"/>
</dbReference>
<dbReference type="Proteomes" id="UP000005666">
    <property type="component" value="Chromosome 16"/>
</dbReference>
<evidence type="ECO:0000313" key="7">
    <source>
        <dbReference type="Proteomes" id="UP000005666"/>
    </source>
</evidence>
<dbReference type="InterPro" id="IPR019495">
    <property type="entry name" value="EXOSC1_C"/>
</dbReference>
<dbReference type="HOGENOM" id="CLU_067135_0_0_1"/>
<evidence type="ECO:0000259" key="4">
    <source>
        <dbReference type="Pfam" id="PF10447"/>
    </source>
</evidence>
<dbReference type="InterPro" id="IPR048626">
    <property type="entry name" value="CSL4_N"/>
</dbReference>
<evidence type="ECO:0000256" key="3">
    <source>
        <dbReference type="ARBA" id="ARBA00022835"/>
    </source>
</evidence>
<dbReference type="GO" id="GO:0070481">
    <property type="term" value="P:nuclear-transcribed mRNA catabolic process, non-stop decay"/>
    <property type="evidence" value="ECO:0007669"/>
    <property type="project" value="EnsemblFungi"/>
</dbReference>
<feature type="domain" description="Exosome complex component CSL4 N-terminal" evidence="5">
    <location>
        <begin position="13"/>
        <end position="68"/>
    </location>
</feature>